<dbReference type="Pfam" id="PF05532">
    <property type="entry name" value="CsbD"/>
    <property type="match status" value="1"/>
</dbReference>
<keyword evidence="3" id="KW-0732">Signal</keyword>
<protein>
    <submittedName>
        <fullName evidence="5">CsbD family protein</fullName>
    </submittedName>
</protein>
<comment type="similarity">
    <text evidence="1">Belongs to the UPF0337 (CsbD) family.</text>
</comment>
<proteinExistence type="inferred from homology"/>
<feature type="domain" description="CsbD-like" evidence="4">
    <location>
        <begin position="39"/>
        <end position="90"/>
    </location>
</feature>
<feature type="region of interest" description="Disordered" evidence="2">
    <location>
        <begin position="49"/>
        <end position="95"/>
    </location>
</feature>
<gene>
    <name evidence="5" type="ORF">MPPM_0064</name>
</gene>
<name>A0A169QBW6_9HYPH</name>
<reference evidence="5 6" key="1">
    <citation type="journal article" date="2016" name="Genome Announc.">
        <title>Complete Genome Sequence of Methylobacterium populi P-1M, Isolated from Pink-Pigmented Household Biofilm.</title>
        <authorList>
            <person name="Morohoshi T."/>
            <person name="Ikeda T."/>
        </authorList>
    </citation>
    <scope>NUCLEOTIDE SEQUENCE [LARGE SCALE GENOMIC DNA]</scope>
    <source>
        <strain evidence="5 6">P-1M</strain>
    </source>
</reference>
<feature type="chain" id="PRO_5007902312" evidence="3">
    <location>
        <begin position="29"/>
        <end position="95"/>
    </location>
</feature>
<dbReference type="SUPFAM" id="SSF69047">
    <property type="entry name" value="Hypothetical protein YjbJ"/>
    <property type="match status" value="1"/>
</dbReference>
<sequence length="95" mass="10039">MKFRMKSLRASVLCSALFGIVTVGSAQADDTPTTAGAVDRLKGLTNEVTGSAKRGVGNLTEDEAMKAEGREQKLGGQAQQERGRAKDTVENALDK</sequence>
<evidence type="ECO:0000313" key="5">
    <source>
        <dbReference type="EMBL" id="BAU88669.1"/>
    </source>
</evidence>
<organism evidence="5 6">
    <name type="scientific">Methylorubrum populi</name>
    <dbReference type="NCBI Taxonomy" id="223967"/>
    <lineage>
        <taxon>Bacteria</taxon>
        <taxon>Pseudomonadati</taxon>
        <taxon>Pseudomonadota</taxon>
        <taxon>Alphaproteobacteria</taxon>
        <taxon>Hyphomicrobiales</taxon>
        <taxon>Methylobacteriaceae</taxon>
        <taxon>Methylorubrum</taxon>
    </lineage>
</organism>
<dbReference type="Gene3D" id="1.10.1470.10">
    <property type="entry name" value="YjbJ"/>
    <property type="match status" value="1"/>
</dbReference>
<feature type="compositionally biased region" description="Basic and acidic residues" evidence="2">
    <location>
        <begin position="63"/>
        <end position="73"/>
    </location>
</feature>
<dbReference type="InterPro" id="IPR008462">
    <property type="entry name" value="CsbD"/>
</dbReference>
<evidence type="ECO:0000256" key="3">
    <source>
        <dbReference type="SAM" id="SignalP"/>
    </source>
</evidence>
<feature type="compositionally biased region" description="Basic and acidic residues" evidence="2">
    <location>
        <begin position="81"/>
        <end position="95"/>
    </location>
</feature>
<evidence type="ECO:0000256" key="2">
    <source>
        <dbReference type="SAM" id="MobiDB-lite"/>
    </source>
</evidence>
<evidence type="ECO:0000256" key="1">
    <source>
        <dbReference type="ARBA" id="ARBA00009129"/>
    </source>
</evidence>
<evidence type="ECO:0000259" key="4">
    <source>
        <dbReference type="Pfam" id="PF05532"/>
    </source>
</evidence>
<feature type="signal peptide" evidence="3">
    <location>
        <begin position="1"/>
        <end position="28"/>
    </location>
</feature>
<dbReference type="InterPro" id="IPR036629">
    <property type="entry name" value="YjbJ_sf"/>
</dbReference>
<dbReference type="AlphaFoldDB" id="A0A169QBW6"/>
<dbReference type="EMBL" id="AP014809">
    <property type="protein sequence ID" value="BAU88669.1"/>
    <property type="molecule type" value="Genomic_DNA"/>
</dbReference>
<evidence type="ECO:0000313" key="6">
    <source>
        <dbReference type="Proteomes" id="UP000218288"/>
    </source>
</evidence>
<accession>A0A169QBW6</accession>
<dbReference type="Proteomes" id="UP000218288">
    <property type="component" value="Chromosome"/>
</dbReference>